<keyword evidence="1" id="KW-0812">Transmembrane</keyword>
<feature type="transmembrane region" description="Helical" evidence="1">
    <location>
        <begin position="7"/>
        <end position="25"/>
    </location>
</feature>
<dbReference type="AlphaFoldDB" id="K2AY31"/>
<dbReference type="EMBL" id="AMFJ01021612">
    <property type="protein sequence ID" value="EKD66646.1"/>
    <property type="molecule type" value="Genomic_DNA"/>
</dbReference>
<comment type="caution">
    <text evidence="2">The sequence shown here is derived from an EMBL/GenBank/DDBJ whole genome shotgun (WGS) entry which is preliminary data.</text>
</comment>
<organism evidence="2">
    <name type="scientific">uncultured bacterium</name>
    <name type="common">gcode 4</name>
    <dbReference type="NCBI Taxonomy" id="1234023"/>
    <lineage>
        <taxon>Bacteria</taxon>
        <taxon>environmental samples</taxon>
    </lineage>
</organism>
<keyword evidence="1" id="KW-1133">Transmembrane helix</keyword>
<evidence type="ECO:0000256" key="1">
    <source>
        <dbReference type="SAM" id="Phobius"/>
    </source>
</evidence>
<protein>
    <submittedName>
        <fullName evidence="2">Uncharacterized protein</fullName>
    </submittedName>
</protein>
<proteinExistence type="predicted"/>
<gene>
    <name evidence="2" type="ORF">ACD_49C00026G0021</name>
</gene>
<sequence length="338" mass="40169">MSNRLTALLILTIIFWGIFWIYYYFFVANVATITFDTGSFTGVTLKMESQYKKYSIICDKKCSIGNVPPFSYSISANITWYKEVSLSTTLQRWDNKIIKLSFEKLVYLSEIKTPSEEKIALIKFKQINTESGSTDTQDKKTIIGVKWSQVYYYSYDPDFSVYSEEKWIIKPILNIEWKKTDEVIFNKNDLLLVIKSWSFSYLYDLTSNMNYTLNINEKIIYPKKTNFDWKYLINTVNWTYLYDTTNSGKTKNTIFNDYIIVSDWKIIWLINQKDKEKLNILNFSDKKWDILILNNIDTRDRKVIYETDKVIKYLEFVDSKVILTTNDDATFELKELEF</sequence>
<accession>K2AY31</accession>
<reference evidence="2" key="1">
    <citation type="journal article" date="2012" name="Science">
        <title>Fermentation, hydrogen, and sulfur metabolism in multiple uncultivated bacterial phyla.</title>
        <authorList>
            <person name="Wrighton K.C."/>
            <person name="Thomas B.C."/>
            <person name="Sharon I."/>
            <person name="Miller C.S."/>
            <person name="Castelle C.J."/>
            <person name="VerBerkmoes N.C."/>
            <person name="Wilkins M.J."/>
            <person name="Hettich R.L."/>
            <person name="Lipton M.S."/>
            <person name="Williams K.H."/>
            <person name="Long P.E."/>
            <person name="Banfield J.F."/>
        </authorList>
    </citation>
    <scope>NUCLEOTIDE SEQUENCE [LARGE SCALE GENOMIC DNA]</scope>
</reference>
<name>K2AY31_9BACT</name>
<evidence type="ECO:0000313" key="2">
    <source>
        <dbReference type="EMBL" id="EKD66646.1"/>
    </source>
</evidence>
<keyword evidence="1" id="KW-0472">Membrane</keyword>